<dbReference type="EMBL" id="ML210248">
    <property type="protein sequence ID" value="TFK22165.1"/>
    <property type="molecule type" value="Genomic_DNA"/>
</dbReference>
<accession>A0A5C3KPZ6</accession>
<sequence>MITRSGKRVQYNPLLSKKSPTKKKPLGPESTIENIQASATGKGTHTRWVRPDVPEVTIVPRRPFDMRFVTPEPTIPTEVPPPPRRPRHTRSPLQKQERIGFPGIFNLAKPKLNIFVEDPVEEDVLTRPGPSRQERLARTTLKLGPRVQGQPLVGPTGTLLVDDRGGPILASPFHSPVTPPHVYALYQYPCFHSIYAS</sequence>
<feature type="region of interest" description="Disordered" evidence="1">
    <location>
        <begin position="67"/>
        <end position="93"/>
    </location>
</feature>
<gene>
    <name evidence="2" type="ORF">FA15DRAFT_688476</name>
</gene>
<proteinExistence type="predicted"/>
<evidence type="ECO:0000256" key="1">
    <source>
        <dbReference type="SAM" id="MobiDB-lite"/>
    </source>
</evidence>
<evidence type="ECO:0000313" key="2">
    <source>
        <dbReference type="EMBL" id="TFK22165.1"/>
    </source>
</evidence>
<dbReference type="AlphaFoldDB" id="A0A5C3KPZ6"/>
<organism evidence="2 3">
    <name type="scientific">Coprinopsis marcescibilis</name>
    <name type="common">Agaric fungus</name>
    <name type="synonym">Psathyrella marcescibilis</name>
    <dbReference type="NCBI Taxonomy" id="230819"/>
    <lineage>
        <taxon>Eukaryota</taxon>
        <taxon>Fungi</taxon>
        <taxon>Dikarya</taxon>
        <taxon>Basidiomycota</taxon>
        <taxon>Agaricomycotina</taxon>
        <taxon>Agaricomycetes</taxon>
        <taxon>Agaricomycetidae</taxon>
        <taxon>Agaricales</taxon>
        <taxon>Agaricineae</taxon>
        <taxon>Psathyrellaceae</taxon>
        <taxon>Coprinopsis</taxon>
    </lineage>
</organism>
<dbReference type="OrthoDB" id="3044901at2759"/>
<protein>
    <submittedName>
        <fullName evidence="2">Uncharacterized protein</fullName>
    </submittedName>
</protein>
<keyword evidence="3" id="KW-1185">Reference proteome</keyword>
<dbReference type="Proteomes" id="UP000307440">
    <property type="component" value="Unassembled WGS sequence"/>
</dbReference>
<feature type="region of interest" description="Disordered" evidence="1">
    <location>
        <begin position="1"/>
        <end position="47"/>
    </location>
</feature>
<name>A0A5C3KPZ6_COPMA</name>
<feature type="compositionally biased region" description="Polar residues" evidence="1">
    <location>
        <begin position="31"/>
        <end position="43"/>
    </location>
</feature>
<reference evidence="2 3" key="1">
    <citation type="journal article" date="2019" name="Nat. Ecol. Evol.">
        <title>Megaphylogeny resolves global patterns of mushroom evolution.</title>
        <authorList>
            <person name="Varga T."/>
            <person name="Krizsan K."/>
            <person name="Foldi C."/>
            <person name="Dima B."/>
            <person name="Sanchez-Garcia M."/>
            <person name="Sanchez-Ramirez S."/>
            <person name="Szollosi G.J."/>
            <person name="Szarkandi J.G."/>
            <person name="Papp V."/>
            <person name="Albert L."/>
            <person name="Andreopoulos W."/>
            <person name="Angelini C."/>
            <person name="Antonin V."/>
            <person name="Barry K.W."/>
            <person name="Bougher N.L."/>
            <person name="Buchanan P."/>
            <person name="Buyck B."/>
            <person name="Bense V."/>
            <person name="Catcheside P."/>
            <person name="Chovatia M."/>
            <person name="Cooper J."/>
            <person name="Damon W."/>
            <person name="Desjardin D."/>
            <person name="Finy P."/>
            <person name="Geml J."/>
            <person name="Haridas S."/>
            <person name="Hughes K."/>
            <person name="Justo A."/>
            <person name="Karasinski D."/>
            <person name="Kautmanova I."/>
            <person name="Kiss B."/>
            <person name="Kocsube S."/>
            <person name="Kotiranta H."/>
            <person name="LaButti K.M."/>
            <person name="Lechner B.E."/>
            <person name="Liimatainen K."/>
            <person name="Lipzen A."/>
            <person name="Lukacs Z."/>
            <person name="Mihaltcheva S."/>
            <person name="Morgado L.N."/>
            <person name="Niskanen T."/>
            <person name="Noordeloos M.E."/>
            <person name="Ohm R.A."/>
            <person name="Ortiz-Santana B."/>
            <person name="Ovrebo C."/>
            <person name="Racz N."/>
            <person name="Riley R."/>
            <person name="Savchenko A."/>
            <person name="Shiryaev A."/>
            <person name="Soop K."/>
            <person name="Spirin V."/>
            <person name="Szebenyi C."/>
            <person name="Tomsovsky M."/>
            <person name="Tulloss R.E."/>
            <person name="Uehling J."/>
            <person name="Grigoriev I.V."/>
            <person name="Vagvolgyi C."/>
            <person name="Papp T."/>
            <person name="Martin F.M."/>
            <person name="Miettinen O."/>
            <person name="Hibbett D.S."/>
            <person name="Nagy L.G."/>
        </authorList>
    </citation>
    <scope>NUCLEOTIDE SEQUENCE [LARGE SCALE GENOMIC DNA]</scope>
    <source>
        <strain evidence="2 3">CBS 121175</strain>
    </source>
</reference>
<evidence type="ECO:0000313" key="3">
    <source>
        <dbReference type="Proteomes" id="UP000307440"/>
    </source>
</evidence>